<evidence type="ECO:0000256" key="1">
    <source>
        <dbReference type="ARBA" id="ARBA00000085"/>
    </source>
</evidence>
<dbReference type="InterPro" id="IPR050736">
    <property type="entry name" value="Sensor_HK_Regulatory"/>
</dbReference>
<dbReference type="OrthoDB" id="9804645at2"/>
<protein>
    <recommendedName>
        <fullName evidence="2">histidine kinase</fullName>
        <ecNumber evidence="2">2.7.13.3</ecNumber>
    </recommendedName>
</protein>
<keyword evidence="4" id="KW-0808">Transferase</keyword>
<dbReference type="InterPro" id="IPR003594">
    <property type="entry name" value="HATPase_dom"/>
</dbReference>
<dbReference type="PANTHER" id="PTHR43711:SF26">
    <property type="entry name" value="SENSOR HISTIDINE KINASE RCSC"/>
    <property type="match status" value="1"/>
</dbReference>
<gene>
    <name evidence="9" type="ORF">D3H65_08105</name>
</gene>
<dbReference type="SUPFAM" id="SSF47384">
    <property type="entry name" value="Homodimeric domain of signal transducing histidine kinase"/>
    <property type="match status" value="1"/>
</dbReference>
<evidence type="ECO:0000256" key="7">
    <source>
        <dbReference type="SAM" id="Phobius"/>
    </source>
</evidence>
<evidence type="ECO:0000259" key="8">
    <source>
        <dbReference type="PROSITE" id="PS50109"/>
    </source>
</evidence>
<keyword evidence="5 9" id="KW-0418">Kinase</keyword>
<evidence type="ECO:0000256" key="4">
    <source>
        <dbReference type="ARBA" id="ARBA00022679"/>
    </source>
</evidence>
<dbReference type="AlphaFoldDB" id="A0A3B7MJY2"/>
<feature type="transmembrane region" description="Helical" evidence="7">
    <location>
        <begin position="6"/>
        <end position="28"/>
    </location>
</feature>
<dbReference type="InterPro" id="IPR003661">
    <property type="entry name" value="HisK_dim/P_dom"/>
</dbReference>
<dbReference type="SMART" id="SM00387">
    <property type="entry name" value="HATPase_c"/>
    <property type="match status" value="1"/>
</dbReference>
<keyword evidence="10" id="KW-1185">Reference proteome</keyword>
<reference evidence="9 10" key="1">
    <citation type="submission" date="2018-09" db="EMBL/GenBank/DDBJ databases">
        <title>Genome sequencing of strain 6GH32-13.</title>
        <authorList>
            <person name="Weon H.-Y."/>
            <person name="Heo J."/>
            <person name="Kwon S.-W."/>
        </authorList>
    </citation>
    <scope>NUCLEOTIDE SEQUENCE [LARGE SCALE GENOMIC DNA]</scope>
    <source>
        <strain evidence="9 10">5GH32-13</strain>
    </source>
</reference>
<dbReference type="EMBL" id="CP032157">
    <property type="protein sequence ID" value="AXY73947.1"/>
    <property type="molecule type" value="Genomic_DNA"/>
</dbReference>
<dbReference type="CDD" id="cd00075">
    <property type="entry name" value="HATPase"/>
    <property type="match status" value="1"/>
</dbReference>
<evidence type="ECO:0000256" key="3">
    <source>
        <dbReference type="ARBA" id="ARBA00022553"/>
    </source>
</evidence>
<dbReference type="Gene3D" id="1.10.287.130">
    <property type="match status" value="1"/>
</dbReference>
<dbReference type="InterPro" id="IPR036890">
    <property type="entry name" value="HATPase_C_sf"/>
</dbReference>
<organism evidence="9 10">
    <name type="scientific">Paraflavitalea soli</name>
    <dbReference type="NCBI Taxonomy" id="2315862"/>
    <lineage>
        <taxon>Bacteria</taxon>
        <taxon>Pseudomonadati</taxon>
        <taxon>Bacteroidota</taxon>
        <taxon>Chitinophagia</taxon>
        <taxon>Chitinophagales</taxon>
        <taxon>Chitinophagaceae</taxon>
        <taxon>Paraflavitalea</taxon>
    </lineage>
</organism>
<comment type="catalytic activity">
    <reaction evidence="1">
        <text>ATP + protein L-histidine = ADP + protein N-phospho-L-histidine.</text>
        <dbReference type="EC" id="2.7.13.3"/>
    </reaction>
</comment>
<dbReference type="InterPro" id="IPR005467">
    <property type="entry name" value="His_kinase_dom"/>
</dbReference>
<dbReference type="PANTHER" id="PTHR43711">
    <property type="entry name" value="TWO-COMPONENT HISTIDINE KINASE"/>
    <property type="match status" value="1"/>
</dbReference>
<dbReference type="SMART" id="SM00388">
    <property type="entry name" value="HisKA"/>
    <property type="match status" value="1"/>
</dbReference>
<dbReference type="Proteomes" id="UP000263900">
    <property type="component" value="Chromosome"/>
</dbReference>
<dbReference type="GO" id="GO:0000155">
    <property type="term" value="F:phosphorelay sensor kinase activity"/>
    <property type="evidence" value="ECO:0007669"/>
    <property type="project" value="InterPro"/>
</dbReference>
<dbReference type="KEGG" id="pseg:D3H65_08105"/>
<keyword evidence="7" id="KW-1133">Transmembrane helix</keyword>
<dbReference type="SUPFAM" id="SSF55874">
    <property type="entry name" value="ATPase domain of HSP90 chaperone/DNA topoisomerase II/histidine kinase"/>
    <property type="match status" value="1"/>
</dbReference>
<dbReference type="RefSeq" id="WP_119049834.1">
    <property type="nucleotide sequence ID" value="NZ_CP032157.1"/>
</dbReference>
<feature type="domain" description="Histidine kinase" evidence="8">
    <location>
        <begin position="258"/>
        <end position="475"/>
    </location>
</feature>
<dbReference type="InterPro" id="IPR036097">
    <property type="entry name" value="HisK_dim/P_sf"/>
</dbReference>
<name>A0A3B7MJY2_9BACT</name>
<feature type="transmembrane region" description="Helical" evidence="7">
    <location>
        <begin position="217"/>
        <end position="239"/>
    </location>
</feature>
<dbReference type="PROSITE" id="PS50109">
    <property type="entry name" value="HIS_KIN"/>
    <property type="match status" value="1"/>
</dbReference>
<sequence length="475" mass="54476">MKYTITIHKAIAVVSFLILSAVQFFLVYNTYELKNKQFYLQEKDLIKKEYGTSVQSDLIFPGGARILDSAIYKNFDKLEQLYKAGGNGFPEYTQYLLDSTVKVLHKAENVDSVLELARQRYHIKTDLAYRVSIDILEISFGKRNFIPFYDKEHHYPGINDSLQHYSGLWLGGDLANPNENNKIVTVSIGGVSERTYRISYSFYVDTRNRKMVILRQMMPTFALSVLSVLAVVLLFFITLRNWIRQKKLSEMKSDFINSITHEFHTPLAAIIVANKTLQNDKMPVNRETVQPLTEVIQRQSERIRTLFSQVLDITSMSGISLKKEVHSLHHLLEEVLLDYKLKLAGAPVELTLNKNATRDEVLLDPFWCTTVLLNIFDNAIKYNRREGKEIIVTTQSDKRNIWITIEDNGIGMTDKTRAHLFDKFYRDTQVLNGEVKGLGLGLYYAKQAIDAHHWKIEVDSRGGGGSVFTITMPLA</sequence>
<evidence type="ECO:0000256" key="2">
    <source>
        <dbReference type="ARBA" id="ARBA00012438"/>
    </source>
</evidence>
<evidence type="ECO:0000256" key="5">
    <source>
        <dbReference type="ARBA" id="ARBA00022777"/>
    </source>
</evidence>
<proteinExistence type="predicted"/>
<dbReference type="PRINTS" id="PR00344">
    <property type="entry name" value="BCTRLSENSOR"/>
</dbReference>
<keyword evidence="3" id="KW-0597">Phosphoprotein</keyword>
<evidence type="ECO:0000313" key="9">
    <source>
        <dbReference type="EMBL" id="AXY73947.1"/>
    </source>
</evidence>
<evidence type="ECO:0000256" key="6">
    <source>
        <dbReference type="ARBA" id="ARBA00023012"/>
    </source>
</evidence>
<keyword evidence="6" id="KW-0902">Two-component regulatory system</keyword>
<evidence type="ECO:0000313" key="10">
    <source>
        <dbReference type="Proteomes" id="UP000263900"/>
    </source>
</evidence>
<dbReference type="Gene3D" id="3.30.565.10">
    <property type="entry name" value="Histidine kinase-like ATPase, C-terminal domain"/>
    <property type="match status" value="1"/>
</dbReference>
<dbReference type="CDD" id="cd00082">
    <property type="entry name" value="HisKA"/>
    <property type="match status" value="1"/>
</dbReference>
<accession>A0A3B7MJY2</accession>
<keyword evidence="7" id="KW-0812">Transmembrane</keyword>
<dbReference type="Pfam" id="PF00512">
    <property type="entry name" value="HisKA"/>
    <property type="match status" value="1"/>
</dbReference>
<keyword evidence="7" id="KW-0472">Membrane</keyword>
<dbReference type="InterPro" id="IPR004358">
    <property type="entry name" value="Sig_transdc_His_kin-like_C"/>
</dbReference>
<dbReference type="EC" id="2.7.13.3" evidence="2"/>
<dbReference type="Pfam" id="PF02518">
    <property type="entry name" value="HATPase_c"/>
    <property type="match status" value="1"/>
</dbReference>